<dbReference type="SUPFAM" id="SSF51905">
    <property type="entry name" value="FAD/NAD(P)-binding domain"/>
    <property type="match status" value="1"/>
</dbReference>
<evidence type="ECO:0000256" key="4">
    <source>
        <dbReference type="ARBA" id="ARBA00022827"/>
    </source>
</evidence>
<dbReference type="InterPro" id="IPR036188">
    <property type="entry name" value="FAD/NAD-bd_sf"/>
</dbReference>
<dbReference type="PANTHER" id="PTHR47356:SF2">
    <property type="entry name" value="FAD-BINDING DOMAIN-CONTAINING PROTEIN-RELATED"/>
    <property type="match status" value="1"/>
</dbReference>
<evidence type="ECO:0000256" key="5">
    <source>
        <dbReference type="ARBA" id="ARBA00023002"/>
    </source>
</evidence>
<dbReference type="OrthoDB" id="2431938at2759"/>
<organism evidence="8 9">
    <name type="scientific">Stachybotrys elegans</name>
    <dbReference type="NCBI Taxonomy" id="80388"/>
    <lineage>
        <taxon>Eukaryota</taxon>
        <taxon>Fungi</taxon>
        <taxon>Dikarya</taxon>
        <taxon>Ascomycota</taxon>
        <taxon>Pezizomycotina</taxon>
        <taxon>Sordariomycetes</taxon>
        <taxon>Hypocreomycetidae</taxon>
        <taxon>Hypocreales</taxon>
        <taxon>Stachybotryaceae</taxon>
        <taxon>Stachybotrys</taxon>
    </lineage>
</organism>
<proteinExistence type="inferred from homology"/>
<evidence type="ECO:0000256" key="1">
    <source>
        <dbReference type="ARBA" id="ARBA00001974"/>
    </source>
</evidence>
<evidence type="ECO:0000256" key="3">
    <source>
        <dbReference type="ARBA" id="ARBA00022630"/>
    </source>
</evidence>
<comment type="similarity">
    <text evidence="2">Belongs to the paxM FAD-dependent monooxygenase family.</text>
</comment>
<dbReference type="InterPro" id="IPR050562">
    <property type="entry name" value="FAD_mOase_fung"/>
</dbReference>
<dbReference type="Proteomes" id="UP000813444">
    <property type="component" value="Unassembled WGS sequence"/>
</dbReference>
<sequence>MASSSFKVIIAGGGPVGLTAAHALSRAGIDFTLLESRDNIVIQAGYNVVLSPLSMRAFGQLDLLDQLNKVSAQLKTVMRLDHTGRDLGNMNWFQYVHQMCGVYPQVLSRHDLTKVLYSNLPADAQAKIEINKKITDIESTSNGVTVSCADGTSYTASLIIGADGAHSMIRTNMRKLALAAGCKDDEINPEEPFLTTYRCLWIRFPTSACAELVPGTTSETHGNGAAVQLFVGERTGTAGLYERLDAPRRHRVRYTKEDEEEAVKKWGSLPIVKGNKEFTLAKLYETREESGLLSLEEGVVEHWSWGGRVVLVGDAAHKFTPNTGAGCNHGVADVVALANQLNKMIKAADSAPSEEQVAEVLRAYRDERITPVQIACAGAGKATGLSTWADYVSWFMDFWVVGSFLQRFLFNTKTVATSVSKAPVFDYFPGTDKFSGAVPWLVPMPKPNPVATASA</sequence>
<keyword evidence="5" id="KW-0560">Oxidoreductase</keyword>
<dbReference type="InterPro" id="IPR002938">
    <property type="entry name" value="FAD-bd"/>
</dbReference>
<gene>
    <name evidence="8" type="ORF">B0I35DRAFT_350162</name>
</gene>
<evidence type="ECO:0000256" key="6">
    <source>
        <dbReference type="ARBA" id="ARBA00023033"/>
    </source>
</evidence>
<comment type="caution">
    <text evidence="8">The sequence shown here is derived from an EMBL/GenBank/DDBJ whole genome shotgun (WGS) entry which is preliminary data.</text>
</comment>
<evidence type="ECO:0000313" key="9">
    <source>
        <dbReference type="Proteomes" id="UP000813444"/>
    </source>
</evidence>
<dbReference type="GO" id="GO:0071949">
    <property type="term" value="F:FAD binding"/>
    <property type="evidence" value="ECO:0007669"/>
    <property type="project" value="InterPro"/>
</dbReference>
<evidence type="ECO:0000256" key="2">
    <source>
        <dbReference type="ARBA" id="ARBA00007992"/>
    </source>
</evidence>
<evidence type="ECO:0000259" key="7">
    <source>
        <dbReference type="Pfam" id="PF01494"/>
    </source>
</evidence>
<reference evidence="8" key="1">
    <citation type="journal article" date="2021" name="Nat. Commun.">
        <title>Genetic determinants of endophytism in the Arabidopsis root mycobiome.</title>
        <authorList>
            <person name="Mesny F."/>
            <person name="Miyauchi S."/>
            <person name="Thiergart T."/>
            <person name="Pickel B."/>
            <person name="Atanasova L."/>
            <person name="Karlsson M."/>
            <person name="Huettel B."/>
            <person name="Barry K.W."/>
            <person name="Haridas S."/>
            <person name="Chen C."/>
            <person name="Bauer D."/>
            <person name="Andreopoulos W."/>
            <person name="Pangilinan J."/>
            <person name="LaButti K."/>
            <person name="Riley R."/>
            <person name="Lipzen A."/>
            <person name="Clum A."/>
            <person name="Drula E."/>
            <person name="Henrissat B."/>
            <person name="Kohler A."/>
            <person name="Grigoriev I.V."/>
            <person name="Martin F.M."/>
            <person name="Hacquard S."/>
        </authorList>
    </citation>
    <scope>NUCLEOTIDE SEQUENCE</scope>
    <source>
        <strain evidence="8">MPI-CAGE-CH-0235</strain>
    </source>
</reference>
<accession>A0A8K0WSL9</accession>
<dbReference type="AlphaFoldDB" id="A0A8K0WSL9"/>
<keyword evidence="9" id="KW-1185">Reference proteome</keyword>
<keyword evidence="6" id="KW-0503">Monooxygenase</keyword>
<dbReference type="GO" id="GO:0004497">
    <property type="term" value="F:monooxygenase activity"/>
    <property type="evidence" value="ECO:0007669"/>
    <property type="project" value="UniProtKB-KW"/>
</dbReference>
<evidence type="ECO:0000313" key="8">
    <source>
        <dbReference type="EMBL" id="KAH7322531.1"/>
    </source>
</evidence>
<dbReference type="Gene3D" id="3.50.50.60">
    <property type="entry name" value="FAD/NAD(P)-binding domain"/>
    <property type="match status" value="1"/>
</dbReference>
<comment type="cofactor">
    <cofactor evidence="1">
        <name>FAD</name>
        <dbReference type="ChEBI" id="CHEBI:57692"/>
    </cofactor>
</comment>
<name>A0A8K0WSL9_9HYPO</name>
<dbReference type="PRINTS" id="PR00420">
    <property type="entry name" value="RNGMNOXGNASE"/>
</dbReference>
<dbReference type="EMBL" id="JAGPNK010000004">
    <property type="protein sequence ID" value="KAH7322531.1"/>
    <property type="molecule type" value="Genomic_DNA"/>
</dbReference>
<feature type="domain" description="FAD-binding" evidence="7">
    <location>
        <begin position="295"/>
        <end position="350"/>
    </location>
</feature>
<keyword evidence="4" id="KW-0274">FAD</keyword>
<keyword evidence="3" id="KW-0285">Flavoprotein</keyword>
<dbReference type="Pfam" id="PF01494">
    <property type="entry name" value="FAD_binding_3"/>
    <property type="match status" value="2"/>
</dbReference>
<dbReference type="PANTHER" id="PTHR47356">
    <property type="entry name" value="FAD-DEPENDENT MONOOXYGENASE ASQG-RELATED"/>
    <property type="match status" value="1"/>
</dbReference>
<feature type="domain" description="FAD-binding" evidence="7">
    <location>
        <begin position="7"/>
        <end position="172"/>
    </location>
</feature>
<protein>
    <recommendedName>
        <fullName evidence="7">FAD-binding domain-containing protein</fullName>
    </recommendedName>
</protein>